<feature type="chain" id="PRO_5045482200" description="Histidine acid phosphatase" evidence="1">
    <location>
        <begin position="20"/>
        <end position="582"/>
    </location>
</feature>
<gene>
    <name evidence="2" type="ORF">SLS63_005078</name>
</gene>
<keyword evidence="3" id="KW-1185">Reference proteome</keyword>
<dbReference type="Proteomes" id="UP001430848">
    <property type="component" value="Unassembled WGS sequence"/>
</dbReference>
<dbReference type="PANTHER" id="PTHR35204">
    <property type="entry name" value="YALI0A21131P"/>
    <property type="match status" value="1"/>
</dbReference>
<dbReference type="PANTHER" id="PTHR35204:SF1">
    <property type="entry name" value="ENTEROTOXIN"/>
    <property type="match status" value="1"/>
</dbReference>
<protein>
    <recommendedName>
        <fullName evidence="4">Histidine acid phosphatase</fullName>
    </recommendedName>
</protein>
<dbReference type="EMBL" id="JAKNSF020000020">
    <property type="protein sequence ID" value="KAK7732400.1"/>
    <property type="molecule type" value="Genomic_DNA"/>
</dbReference>
<evidence type="ECO:0008006" key="4">
    <source>
        <dbReference type="Google" id="ProtNLM"/>
    </source>
</evidence>
<comment type="caution">
    <text evidence="2">The sequence shown here is derived from an EMBL/GenBank/DDBJ whole genome shotgun (WGS) entry which is preliminary data.</text>
</comment>
<dbReference type="InterPro" id="IPR038921">
    <property type="entry name" value="YOR389W-like"/>
</dbReference>
<organism evidence="2 3">
    <name type="scientific">Diaporthe eres</name>
    <name type="common">Phomopsis oblonga</name>
    <dbReference type="NCBI Taxonomy" id="83184"/>
    <lineage>
        <taxon>Eukaryota</taxon>
        <taxon>Fungi</taxon>
        <taxon>Dikarya</taxon>
        <taxon>Ascomycota</taxon>
        <taxon>Pezizomycotina</taxon>
        <taxon>Sordariomycetes</taxon>
        <taxon>Sordariomycetidae</taxon>
        <taxon>Diaporthales</taxon>
        <taxon>Diaporthaceae</taxon>
        <taxon>Diaporthe</taxon>
        <taxon>Diaporthe eres species complex</taxon>
    </lineage>
</organism>
<accession>A0ABR1PC36</accession>
<reference evidence="2 3" key="1">
    <citation type="submission" date="2024-02" db="EMBL/GenBank/DDBJ databases">
        <title>De novo assembly and annotation of 12 fungi associated with fruit tree decline syndrome in Ontario, Canada.</title>
        <authorList>
            <person name="Sulman M."/>
            <person name="Ellouze W."/>
            <person name="Ilyukhin E."/>
        </authorList>
    </citation>
    <scope>NUCLEOTIDE SEQUENCE [LARGE SCALE GENOMIC DNA]</scope>
    <source>
        <strain evidence="2 3">M169</strain>
    </source>
</reference>
<proteinExistence type="predicted"/>
<evidence type="ECO:0000256" key="1">
    <source>
        <dbReference type="SAM" id="SignalP"/>
    </source>
</evidence>
<name>A0ABR1PC36_DIAER</name>
<keyword evidence="1" id="KW-0732">Signal</keyword>
<evidence type="ECO:0000313" key="2">
    <source>
        <dbReference type="EMBL" id="KAK7732400.1"/>
    </source>
</evidence>
<sequence length="582" mass="65571">MRSLTPILALGFSAISVFASRSTSNHPDIESANTNAFAIFNSIHSAMRQWGSSVHHNGLSFYLATAPEGSIFYHGGFSPDRPDSFEWLAFEVEHAAQFAASWEFTEDSDFFTRAELTHDEYVLKTLLKHRNSHYKPSSGAPHSPSFHDNLFSQSPMATMEEMDDDDDDEDPPHKPPPFDKLIRGYFHLYRANRPLNLLYIDGQAAAKCPLGSLDSQDLILLGRKDADTVPPTFGEWPRAEQLCALAEEWKHPSGAKIDGFIRMEAGFEIIYCDFSEQGGLDQVSVQASSFRNETGLRPHQVASVFEWLRASAARFHGHPAGRLDIDWSSMVSAFSYPMNVSNPDWHRQDLPRVVNATVERRSIVRDRLRDVFSARGIEEVTKRKVVDWQGVVDSIVTRFSERLGYIANNKWSHDGLLLAIGTMVDPYINYTDHGPNSEHLAIDRCTQHYLDPSRLHPETWTPEDHAIATAVKTVSHNICDTLFFLRSVLRANPRMTPSSGGVVEAVQGKIVELTKRLKWSTWRECGSCPSPDEICSIPMFPTGASEDDYFHPSCKNITTLLQGFGYWQIDVHTLYSSGARRF</sequence>
<feature type="signal peptide" evidence="1">
    <location>
        <begin position="1"/>
        <end position="19"/>
    </location>
</feature>
<evidence type="ECO:0000313" key="3">
    <source>
        <dbReference type="Proteomes" id="UP001430848"/>
    </source>
</evidence>